<dbReference type="RefSeq" id="WP_275712456.1">
    <property type="nucleotide sequence ID" value="NZ_JAKLTN010000007.1"/>
</dbReference>
<feature type="transmembrane region" description="Helical" evidence="1">
    <location>
        <begin position="397"/>
        <end position="415"/>
    </location>
</feature>
<dbReference type="Proteomes" id="UP001165384">
    <property type="component" value="Unassembled WGS sequence"/>
</dbReference>
<dbReference type="NCBIfam" id="NF008712">
    <property type="entry name" value="PRK11715.1-1"/>
    <property type="match status" value="1"/>
</dbReference>
<dbReference type="PANTHER" id="PTHR30092:SF0">
    <property type="entry name" value="INNER MEMBRANE PROTEIN CRED"/>
    <property type="match status" value="1"/>
</dbReference>
<accession>A0ABS9K7G7</accession>
<evidence type="ECO:0000256" key="1">
    <source>
        <dbReference type="SAM" id="Phobius"/>
    </source>
</evidence>
<evidence type="ECO:0000313" key="3">
    <source>
        <dbReference type="Proteomes" id="UP001165384"/>
    </source>
</evidence>
<feature type="transmembrane region" description="Helical" evidence="1">
    <location>
        <begin position="421"/>
        <end position="439"/>
    </location>
</feature>
<reference evidence="2" key="1">
    <citation type="submission" date="2022-01" db="EMBL/GenBank/DDBJ databases">
        <authorList>
            <person name="Jo J.-H."/>
            <person name="Im W.-T."/>
        </authorList>
    </citation>
    <scope>NUCLEOTIDE SEQUENCE</scope>
    <source>
        <strain evidence="2">XY25</strain>
    </source>
</reference>
<keyword evidence="1" id="KW-1133">Transmembrane helix</keyword>
<dbReference type="EMBL" id="JAKLTN010000007">
    <property type="protein sequence ID" value="MCG2579024.1"/>
    <property type="molecule type" value="Genomic_DNA"/>
</dbReference>
<keyword evidence="3" id="KW-1185">Reference proteome</keyword>
<dbReference type="InterPro" id="IPR010364">
    <property type="entry name" value="Uncharacterised_IM_CreD"/>
</dbReference>
<feature type="transmembrane region" description="Helical" evidence="1">
    <location>
        <begin position="313"/>
        <end position="331"/>
    </location>
</feature>
<name>A0ABS9K7G7_9RHOO</name>
<gene>
    <name evidence="2" type="primary">creD</name>
    <name evidence="2" type="ORF">LZ012_18690</name>
</gene>
<keyword evidence="1" id="KW-0812">Transmembrane</keyword>
<sequence>MDKKLLFKMVAILFMSLVLLVPLGLIEGQIRERSQRQNEVQASIANSAAGEQVLVAPVIAVHYREQVDVAMPKEGNPEQTGVRTRIVERTLLLPPEKLEMLGETTVETRNRGIYQARLFRLGLGTSGRFVLKPLAELPSGGRIVSARAQLQLGIADPRGVNNDPEVTINGKLYRFASTSSKSETQSVATLPDGTPAQGLSAGRLAIDLGPLDLQRESRFDFSFPLQLTGTARLAIAPTGDANHIELKSAWPHPNFGGRFLPTARTVGKDGFAARWDISHLARNFEATQKPGSGEVLSIDFVDPVNVYLQSERAVKYGVLFIVLTFAGFFLTEILRRAPIHPMQYLLVGLALAIFFLLLIALSEHVSFVLAYGLSAAACIGLIAFYLAGALGGVRQGLAFGAGLTGLYGVLYGVLLSEDNSLLMGSLLLFLALGATMLATRRVDWYRLGSQAGEPEQP</sequence>
<dbReference type="PIRSF" id="PIRSF004548">
    <property type="entry name" value="CreD"/>
    <property type="match status" value="1"/>
</dbReference>
<comment type="caution">
    <text evidence="2">The sequence shown here is derived from an EMBL/GenBank/DDBJ whole genome shotgun (WGS) entry which is preliminary data.</text>
</comment>
<protein>
    <submittedName>
        <fullName evidence="2">Cell envelope integrity protein CreD</fullName>
    </submittedName>
</protein>
<dbReference type="Pfam" id="PF06123">
    <property type="entry name" value="CreD"/>
    <property type="match status" value="1"/>
</dbReference>
<feature type="transmembrane region" description="Helical" evidence="1">
    <location>
        <begin position="343"/>
        <end position="362"/>
    </location>
</feature>
<feature type="transmembrane region" description="Helical" evidence="1">
    <location>
        <begin position="368"/>
        <end position="390"/>
    </location>
</feature>
<keyword evidence="1" id="KW-0472">Membrane</keyword>
<dbReference type="PANTHER" id="PTHR30092">
    <property type="entry name" value="INNER MEMBRANE PROTEIN CRED"/>
    <property type="match status" value="1"/>
</dbReference>
<organism evidence="2 3">
    <name type="scientific">Dechloromonas hankyongensis</name>
    <dbReference type="NCBI Taxonomy" id="2908002"/>
    <lineage>
        <taxon>Bacteria</taxon>
        <taxon>Pseudomonadati</taxon>
        <taxon>Pseudomonadota</taxon>
        <taxon>Betaproteobacteria</taxon>
        <taxon>Rhodocyclales</taxon>
        <taxon>Azonexaceae</taxon>
        <taxon>Dechloromonas</taxon>
    </lineage>
</organism>
<evidence type="ECO:0000313" key="2">
    <source>
        <dbReference type="EMBL" id="MCG2579024.1"/>
    </source>
</evidence>
<proteinExistence type="predicted"/>